<dbReference type="InterPro" id="IPR029063">
    <property type="entry name" value="SAM-dependent_MTases_sf"/>
</dbReference>
<evidence type="ECO:0000313" key="8">
    <source>
        <dbReference type="EMBL" id="SDA54877.1"/>
    </source>
</evidence>
<evidence type="ECO:0000256" key="6">
    <source>
        <dbReference type="HAMAP-Rule" id="MF_00074"/>
    </source>
</evidence>
<comment type="caution">
    <text evidence="6">Lacks conserved residue(s) required for the propagation of feature annotation.</text>
</comment>
<dbReference type="PANTHER" id="PTHR31760">
    <property type="entry name" value="S-ADENOSYL-L-METHIONINE-DEPENDENT METHYLTRANSFERASES SUPERFAMILY PROTEIN"/>
    <property type="match status" value="1"/>
</dbReference>
<gene>
    <name evidence="6" type="primary">rsmG</name>
    <name evidence="8" type="ORF">SAMN02910343_01234</name>
</gene>
<feature type="binding site" evidence="6">
    <location>
        <position position="144"/>
    </location>
    <ligand>
        <name>S-adenosyl-L-methionine</name>
        <dbReference type="ChEBI" id="CHEBI:59789"/>
    </ligand>
</feature>
<feature type="binding site" evidence="6">
    <location>
        <position position="79"/>
    </location>
    <ligand>
        <name>S-adenosyl-L-methionine</name>
        <dbReference type="ChEBI" id="CHEBI:59789"/>
    </ligand>
</feature>
<dbReference type="Proteomes" id="UP000199689">
    <property type="component" value="Unassembled WGS sequence"/>
</dbReference>
<evidence type="ECO:0000256" key="3">
    <source>
        <dbReference type="ARBA" id="ARBA00022603"/>
    </source>
</evidence>
<evidence type="ECO:0000256" key="2">
    <source>
        <dbReference type="ARBA" id="ARBA00022552"/>
    </source>
</evidence>
<feature type="binding site" evidence="6">
    <location>
        <position position="74"/>
    </location>
    <ligand>
        <name>S-adenosyl-L-methionine</name>
        <dbReference type="ChEBI" id="CHEBI:59789"/>
    </ligand>
</feature>
<comment type="subcellular location">
    <subcellularLocation>
        <location evidence="6">Cytoplasm</location>
    </subcellularLocation>
</comment>
<dbReference type="CDD" id="cd02440">
    <property type="entry name" value="AdoMet_MTases"/>
    <property type="match status" value="1"/>
</dbReference>
<feature type="region of interest" description="Disordered" evidence="7">
    <location>
        <begin position="221"/>
        <end position="240"/>
    </location>
</feature>
<evidence type="ECO:0000313" key="9">
    <source>
        <dbReference type="Proteomes" id="UP000199689"/>
    </source>
</evidence>
<dbReference type="GO" id="GO:0070043">
    <property type="term" value="F:rRNA (guanine-N7-)-methyltransferase activity"/>
    <property type="evidence" value="ECO:0007669"/>
    <property type="project" value="UniProtKB-UniRule"/>
</dbReference>
<dbReference type="SUPFAM" id="SSF53335">
    <property type="entry name" value="S-adenosyl-L-methionine-dependent methyltransferases"/>
    <property type="match status" value="1"/>
</dbReference>
<dbReference type="PIRSF" id="PIRSF003078">
    <property type="entry name" value="GidB"/>
    <property type="match status" value="1"/>
</dbReference>
<keyword evidence="9" id="KW-1185">Reference proteome</keyword>
<proteinExistence type="inferred from homology"/>
<dbReference type="OrthoDB" id="9808773at2"/>
<dbReference type="Pfam" id="PF02527">
    <property type="entry name" value="GidB"/>
    <property type="match status" value="1"/>
</dbReference>
<dbReference type="Gene3D" id="3.40.50.150">
    <property type="entry name" value="Vaccinia Virus protein VP39"/>
    <property type="match status" value="1"/>
</dbReference>
<feature type="compositionally biased region" description="Basic and acidic residues" evidence="7">
    <location>
        <begin position="224"/>
        <end position="240"/>
    </location>
</feature>
<keyword evidence="2 6" id="KW-0698">rRNA processing</keyword>
<protein>
    <recommendedName>
        <fullName evidence="6">Ribosomal RNA small subunit methyltransferase G</fullName>
        <ecNumber evidence="6">2.1.1.-</ecNumber>
    </recommendedName>
    <alternativeName>
        <fullName evidence="6">16S rRNA 7-methylguanosine methyltransferase</fullName>
        <shortName evidence="6">16S rRNA m7G methyltransferase</shortName>
    </alternativeName>
</protein>
<keyword evidence="3 6" id="KW-0489">Methyltransferase</keyword>
<dbReference type="NCBIfam" id="TIGR00138">
    <property type="entry name" value="rsmG_gidB"/>
    <property type="match status" value="1"/>
</dbReference>
<reference evidence="8 9" key="1">
    <citation type="submission" date="2016-10" db="EMBL/GenBank/DDBJ databases">
        <authorList>
            <person name="de Groot N.N."/>
        </authorList>
    </citation>
    <scope>NUCLEOTIDE SEQUENCE [LARGE SCALE GENOMIC DNA]</scope>
    <source>
        <strain evidence="8 9">DSM 15230</strain>
    </source>
</reference>
<keyword evidence="4 6" id="KW-0808">Transferase</keyword>
<keyword evidence="1 6" id="KW-0963">Cytoplasm</keyword>
<dbReference type="STRING" id="209880.SAMN02910343_01234"/>
<sequence length="240" mass="26550">MTGMDMLNALHIQGDETIAARLEKYNELVMEKNRVMNLTGIKDSGESLIKNVYDSLTVYDARYFPQGGSLLDLGTGAGFPGMILAILRPDMQVVLMDAIRKKLRFIEEAAEILGVSNVTVVHSRAEDAARDGAFRDHFDVVTARAVKSMPVISEWALPFVKKGGIFAAMKGPGAQDELRDASGILSLMGTRLESEKECILPSGEKRVILYLRKNSLTPKRFPRKAGEAERKPIKAVRDKR</sequence>
<dbReference type="InterPro" id="IPR003682">
    <property type="entry name" value="rRNA_ssu_MeTfrase_G"/>
</dbReference>
<dbReference type="GO" id="GO:0005829">
    <property type="term" value="C:cytosol"/>
    <property type="evidence" value="ECO:0007669"/>
    <property type="project" value="TreeGrafter"/>
</dbReference>
<dbReference type="AlphaFoldDB" id="A0A1G5WBF1"/>
<dbReference type="EC" id="2.1.1.-" evidence="6"/>
<evidence type="ECO:0000256" key="4">
    <source>
        <dbReference type="ARBA" id="ARBA00022679"/>
    </source>
</evidence>
<feature type="binding site" evidence="6">
    <location>
        <begin position="125"/>
        <end position="126"/>
    </location>
    <ligand>
        <name>S-adenosyl-L-methionine</name>
        <dbReference type="ChEBI" id="CHEBI:59789"/>
    </ligand>
</feature>
<dbReference type="EMBL" id="FMXA01000016">
    <property type="protein sequence ID" value="SDA54877.1"/>
    <property type="molecule type" value="Genomic_DNA"/>
</dbReference>
<accession>A0A1G5WBF1</accession>
<dbReference type="FunFam" id="3.40.50.150:FF:000041">
    <property type="entry name" value="Ribosomal RNA small subunit methyltransferase G"/>
    <property type="match status" value="1"/>
</dbReference>
<dbReference type="PANTHER" id="PTHR31760:SF0">
    <property type="entry name" value="S-ADENOSYL-L-METHIONINE-DEPENDENT METHYLTRANSFERASES SUPERFAMILY PROTEIN"/>
    <property type="match status" value="1"/>
</dbReference>
<evidence type="ECO:0000256" key="5">
    <source>
        <dbReference type="ARBA" id="ARBA00022691"/>
    </source>
</evidence>
<evidence type="ECO:0000256" key="1">
    <source>
        <dbReference type="ARBA" id="ARBA00022490"/>
    </source>
</evidence>
<evidence type="ECO:0000256" key="7">
    <source>
        <dbReference type="SAM" id="MobiDB-lite"/>
    </source>
</evidence>
<keyword evidence="5 6" id="KW-0949">S-adenosyl-L-methionine</keyword>
<comment type="function">
    <text evidence="6">Specifically methylates the N7 position of a guanine in 16S rRNA.</text>
</comment>
<dbReference type="HAMAP" id="MF_00074">
    <property type="entry name" value="16SrRNA_methyltr_G"/>
    <property type="match status" value="1"/>
</dbReference>
<name>A0A1G5WBF1_9FIRM</name>
<dbReference type="GeneID" id="87756245"/>
<organism evidence="8 9">
    <name type="scientific">Allisonella histaminiformans</name>
    <dbReference type="NCBI Taxonomy" id="209880"/>
    <lineage>
        <taxon>Bacteria</taxon>
        <taxon>Bacillati</taxon>
        <taxon>Bacillota</taxon>
        <taxon>Negativicutes</taxon>
        <taxon>Veillonellales</taxon>
        <taxon>Veillonellaceae</taxon>
        <taxon>Allisonella</taxon>
    </lineage>
</organism>
<comment type="similarity">
    <text evidence="6">Belongs to the methyltransferase superfamily. RNA methyltransferase RsmG family.</text>
</comment>
<dbReference type="RefSeq" id="WP_091364902.1">
    <property type="nucleotide sequence ID" value="NZ_FMXA01000016.1"/>
</dbReference>